<evidence type="ECO:0000313" key="1">
    <source>
        <dbReference type="EMBL" id="SOC18462.1"/>
    </source>
</evidence>
<name>A0A285TB40_9RHOB</name>
<protein>
    <submittedName>
        <fullName evidence="1">Uncharacterized protein</fullName>
    </submittedName>
</protein>
<dbReference type="Proteomes" id="UP000219111">
    <property type="component" value="Unassembled WGS sequence"/>
</dbReference>
<reference evidence="2" key="1">
    <citation type="submission" date="2017-08" db="EMBL/GenBank/DDBJ databases">
        <authorList>
            <person name="Varghese N."/>
            <person name="Submissions S."/>
        </authorList>
    </citation>
    <scope>NUCLEOTIDE SEQUENCE [LARGE SCALE GENOMIC DNA]</scope>
    <source>
        <strain evidence="2">JA276</strain>
    </source>
</reference>
<gene>
    <name evidence="1" type="ORF">SAMN05877831_11670</name>
</gene>
<dbReference type="RefSeq" id="WP_176518673.1">
    <property type="nucleotide sequence ID" value="NZ_OBMT01000016.1"/>
</dbReference>
<accession>A0A285TB40</accession>
<sequence length="58" mass="6161">MTPVSFFSQAVPMLAPELAEHEPFGLTDLMAALCKGLVAPPLSCAGLEAMIDRVEMRG</sequence>
<keyword evidence="2" id="KW-1185">Reference proteome</keyword>
<dbReference type="EMBL" id="OBMT01000016">
    <property type="protein sequence ID" value="SOC18462.1"/>
    <property type="molecule type" value="Genomic_DNA"/>
</dbReference>
<dbReference type="AlphaFoldDB" id="A0A285TB40"/>
<proteinExistence type="predicted"/>
<evidence type="ECO:0000313" key="2">
    <source>
        <dbReference type="Proteomes" id="UP000219111"/>
    </source>
</evidence>
<organism evidence="1 2">
    <name type="scientific">Rhodobacter maris</name>
    <dbReference type="NCBI Taxonomy" id="446682"/>
    <lineage>
        <taxon>Bacteria</taxon>
        <taxon>Pseudomonadati</taxon>
        <taxon>Pseudomonadota</taxon>
        <taxon>Alphaproteobacteria</taxon>
        <taxon>Rhodobacterales</taxon>
        <taxon>Rhodobacter group</taxon>
        <taxon>Rhodobacter</taxon>
    </lineage>
</organism>